<dbReference type="Proteomes" id="UP000663831">
    <property type="component" value="Unassembled WGS sequence"/>
</dbReference>
<dbReference type="InterPro" id="IPR039795">
    <property type="entry name" value="LTN1/Rkr1"/>
</dbReference>
<protein>
    <recommendedName>
        <fullName evidence="6 16">E3 ubiquitin-protein ligase listerin</fullName>
        <ecNumber evidence="5 16">2.3.2.27</ecNumber>
    </recommendedName>
    <alternativeName>
        <fullName evidence="16">RING-type E3 ubiquitin transferase listerin</fullName>
    </alternativeName>
</protein>
<evidence type="ECO:0000256" key="7">
    <source>
        <dbReference type="ARBA" id="ARBA00022490"/>
    </source>
</evidence>
<dbReference type="GO" id="GO:0043023">
    <property type="term" value="F:ribosomal large subunit binding"/>
    <property type="evidence" value="ECO:0007669"/>
    <property type="project" value="TreeGrafter"/>
</dbReference>
<comment type="subunit">
    <text evidence="16">Component of the ribosome quality control complex (RQC).</text>
</comment>
<feature type="compositionally biased region" description="Acidic residues" evidence="17">
    <location>
        <begin position="428"/>
        <end position="440"/>
    </location>
</feature>
<organism evidence="19 20">
    <name type="scientific">Rhizoctonia solani</name>
    <dbReference type="NCBI Taxonomy" id="456999"/>
    <lineage>
        <taxon>Eukaryota</taxon>
        <taxon>Fungi</taxon>
        <taxon>Dikarya</taxon>
        <taxon>Basidiomycota</taxon>
        <taxon>Agaricomycotina</taxon>
        <taxon>Agaricomycetes</taxon>
        <taxon>Cantharellales</taxon>
        <taxon>Ceratobasidiaceae</taxon>
        <taxon>Rhizoctonia</taxon>
    </lineage>
</organism>
<dbReference type="GO" id="GO:1990116">
    <property type="term" value="P:ribosome-associated ubiquitin-dependent protein catabolic process"/>
    <property type="evidence" value="ECO:0007669"/>
    <property type="project" value="UniProtKB-UniRule"/>
</dbReference>
<dbReference type="PANTHER" id="PTHR12389:SF0">
    <property type="entry name" value="E3 UBIQUITIN-PROTEIN LIGASE LISTERIN"/>
    <property type="match status" value="1"/>
</dbReference>
<dbReference type="InterPro" id="IPR001841">
    <property type="entry name" value="Znf_RING"/>
</dbReference>
<evidence type="ECO:0000313" key="19">
    <source>
        <dbReference type="EMBL" id="CAE6518250.1"/>
    </source>
</evidence>
<evidence type="ECO:0000256" key="5">
    <source>
        <dbReference type="ARBA" id="ARBA00012483"/>
    </source>
</evidence>
<feature type="region of interest" description="Disordered" evidence="17">
    <location>
        <begin position="421"/>
        <end position="447"/>
    </location>
</feature>
<comment type="caution">
    <text evidence="19">The sequence shown here is derived from an EMBL/GenBank/DDBJ whole genome shotgun (WGS) entry which is preliminary data.</text>
</comment>
<dbReference type="EMBL" id="CAJMWV010006049">
    <property type="protein sequence ID" value="CAE6518250.1"/>
    <property type="molecule type" value="Genomic_DNA"/>
</dbReference>
<dbReference type="SMART" id="SM00744">
    <property type="entry name" value="RINGv"/>
    <property type="match status" value="1"/>
</dbReference>
<dbReference type="PANTHER" id="PTHR12389">
    <property type="entry name" value="ZINC FINGER PROTEIN 294"/>
    <property type="match status" value="1"/>
</dbReference>
<dbReference type="GO" id="GO:0008270">
    <property type="term" value="F:zinc ion binding"/>
    <property type="evidence" value="ECO:0007669"/>
    <property type="project" value="UniProtKB-KW"/>
</dbReference>
<dbReference type="Gene3D" id="3.30.40.10">
    <property type="entry name" value="Zinc/RING finger domain, C3HC4 (zinc finger)"/>
    <property type="match status" value="1"/>
</dbReference>
<keyword evidence="11 15" id="KW-0863">Zinc-finger</keyword>
<evidence type="ECO:0000256" key="9">
    <source>
        <dbReference type="ARBA" id="ARBA00022723"/>
    </source>
</evidence>
<dbReference type="GO" id="GO:1990112">
    <property type="term" value="C:RQC complex"/>
    <property type="evidence" value="ECO:0007669"/>
    <property type="project" value="UniProtKB-UniRule"/>
</dbReference>
<dbReference type="FunFam" id="3.30.40.10:FF:000038">
    <property type="entry name" value="E3 ubiquitin-protein ligase listerin"/>
    <property type="match status" value="1"/>
</dbReference>
<gene>
    <name evidence="19" type="ORF">RDB_LOCUS140341</name>
</gene>
<keyword evidence="13 16" id="KW-0862">Zinc</keyword>
<evidence type="ECO:0000256" key="6">
    <source>
        <dbReference type="ARBA" id="ARBA00017157"/>
    </source>
</evidence>
<dbReference type="InterPro" id="IPR011016">
    <property type="entry name" value="Znf_RING-CH"/>
</dbReference>
<evidence type="ECO:0000256" key="4">
    <source>
        <dbReference type="ARBA" id="ARBA00007997"/>
    </source>
</evidence>
<dbReference type="GO" id="GO:0005829">
    <property type="term" value="C:cytosol"/>
    <property type="evidence" value="ECO:0007669"/>
    <property type="project" value="UniProtKB-SubCell"/>
</dbReference>
<dbReference type="CDD" id="cd16491">
    <property type="entry name" value="RING-CH-C4HC3_LTN1"/>
    <property type="match status" value="1"/>
</dbReference>
<feature type="compositionally biased region" description="Low complexity" evidence="17">
    <location>
        <begin position="1"/>
        <end position="12"/>
    </location>
</feature>
<dbReference type="GO" id="GO:0072344">
    <property type="term" value="P:rescue of stalled ribosome"/>
    <property type="evidence" value="ECO:0007669"/>
    <property type="project" value="UniProtKB-UniRule"/>
</dbReference>
<proteinExistence type="inferred from homology"/>
<dbReference type="GO" id="GO:0016567">
    <property type="term" value="P:protein ubiquitination"/>
    <property type="evidence" value="ECO:0007669"/>
    <property type="project" value="UniProtKB-UniPathway"/>
</dbReference>
<dbReference type="InterPro" id="IPR054476">
    <property type="entry name" value="Ltn1_N"/>
</dbReference>
<evidence type="ECO:0000256" key="15">
    <source>
        <dbReference type="PROSITE-ProRule" id="PRU00175"/>
    </source>
</evidence>
<dbReference type="PROSITE" id="PS50089">
    <property type="entry name" value="ZF_RING_2"/>
    <property type="match status" value="1"/>
</dbReference>
<comment type="similarity">
    <text evidence="4 16">Belongs to the LTN1 family.</text>
</comment>
<evidence type="ECO:0000256" key="3">
    <source>
        <dbReference type="ARBA" id="ARBA00004906"/>
    </source>
</evidence>
<dbReference type="InterPro" id="IPR013083">
    <property type="entry name" value="Znf_RING/FYVE/PHD"/>
</dbReference>
<keyword evidence="10" id="KW-0677">Repeat</keyword>
<dbReference type="InterPro" id="IPR054478">
    <property type="entry name" value="LTN1_UBC"/>
</dbReference>
<name>A0A8H3DAG2_9AGAM</name>
<comment type="catalytic activity">
    <reaction evidence="1 16">
        <text>S-ubiquitinyl-[E2 ubiquitin-conjugating enzyme]-L-cysteine + [acceptor protein]-L-lysine = [E2 ubiquitin-conjugating enzyme]-L-cysteine + N(6)-ubiquitinyl-[acceptor protein]-L-lysine.</text>
        <dbReference type="EC" id="2.3.2.27"/>
    </reaction>
</comment>
<dbReference type="SUPFAM" id="SSF57850">
    <property type="entry name" value="RING/U-box"/>
    <property type="match status" value="1"/>
</dbReference>
<dbReference type="Pfam" id="PF23009">
    <property type="entry name" value="UBC_like"/>
    <property type="match status" value="1"/>
</dbReference>
<evidence type="ECO:0000256" key="8">
    <source>
        <dbReference type="ARBA" id="ARBA00022679"/>
    </source>
</evidence>
<dbReference type="EC" id="2.3.2.27" evidence="5 16"/>
<dbReference type="InterPro" id="IPR016024">
    <property type="entry name" value="ARM-type_fold"/>
</dbReference>
<keyword evidence="8 16" id="KW-0808">Transferase</keyword>
<comment type="function">
    <text evidence="14">E3 ubiquitin-protein ligase component of the ribosome quality control complex (RQC), a ribosome-associated complex that mediates ubiquitination and extraction of incompletely synthesized nascent chains for proteasomal degradation. Mediates ubiquitination of proteins derived from mRNAs lacking stop codons (non-stop proteins) and other translation arrest products induced by poly-lysine sequences and tandem rare codons. Ubiquitination leads to CDC48 recruitment for extraction and degradation of the incomplete translation product. May indirectly play a role in chromatin function and transcription.</text>
</comment>
<dbReference type="Pfam" id="PF22958">
    <property type="entry name" value="Ltn1_1st"/>
    <property type="match status" value="1"/>
</dbReference>
<feature type="region of interest" description="Disordered" evidence="17">
    <location>
        <begin position="1"/>
        <end position="61"/>
    </location>
</feature>
<evidence type="ECO:0000256" key="11">
    <source>
        <dbReference type="ARBA" id="ARBA00022771"/>
    </source>
</evidence>
<feature type="domain" description="RING-type" evidence="18">
    <location>
        <begin position="1737"/>
        <end position="1784"/>
    </location>
</feature>
<keyword evidence="12 16" id="KW-0833">Ubl conjugation pathway</keyword>
<dbReference type="UniPathway" id="UPA00143"/>
<dbReference type="SUPFAM" id="SSF48371">
    <property type="entry name" value="ARM repeat"/>
    <property type="match status" value="1"/>
</dbReference>
<comment type="pathway">
    <text evidence="3 16">Protein modification; protein ubiquitination.</text>
</comment>
<dbReference type="Pfam" id="PF13639">
    <property type="entry name" value="zf-RING_2"/>
    <property type="match status" value="1"/>
</dbReference>
<evidence type="ECO:0000256" key="2">
    <source>
        <dbReference type="ARBA" id="ARBA00004514"/>
    </source>
</evidence>
<evidence type="ECO:0000256" key="16">
    <source>
        <dbReference type="RuleBase" id="RU367090"/>
    </source>
</evidence>
<evidence type="ECO:0000256" key="13">
    <source>
        <dbReference type="ARBA" id="ARBA00022833"/>
    </source>
</evidence>
<comment type="subcellular location">
    <subcellularLocation>
        <location evidence="2">Cytoplasm</location>
        <location evidence="2">Cytosol</location>
    </subcellularLocation>
</comment>
<evidence type="ECO:0000256" key="12">
    <source>
        <dbReference type="ARBA" id="ARBA00022786"/>
    </source>
</evidence>
<reference evidence="19" key="1">
    <citation type="submission" date="2021-01" db="EMBL/GenBank/DDBJ databases">
        <authorList>
            <person name="Kaushik A."/>
        </authorList>
    </citation>
    <scope>NUCLEOTIDE SEQUENCE</scope>
    <source>
        <strain evidence="19">AG3-1AP</strain>
    </source>
</reference>
<sequence>MGKQGKSSASSATRKKHAKKAATHDPSIAIAPSASKAQGKGKGKGKNKEPRVKQYIPPPKYKPLVEDPIESSKIASALPPNVVLCFKGLSKKDPVTKTKALDELGNTLDDECWRAALPVWLWHFVSLSVHPNRRLRELSATLHSRLLEQPGIRDEVQSYTLREPNAGTFIAAWALGANDIIPSISKPLKASWSSNIAWYTTAPESQLIDIQDHLDDLISALLQAIVDPEQLYHQLAPLLAHFSKESPDAEDLGEHSQDRNARIRTAGLNSIAWILEGPPTIAHLTMLQSLRELLSSTPSVGTVLSAQSSILSAPANTQSSAIAWGHEQRAVRIAGWKFVKTMVKYLHSRSNPTEPEENVDDDAPLSLTLGFLRSFGAAAIRSAWTETDAAVRTSVWDGFLPLITAFPDVWNIAPIEHSSTGTSGLGEVDSDGDDNSEDSIDTTTDPATSSHITTTYGGLAFSDFLRFLELGCQGSAIQSYPVVVIVLSTIPEPVFSYEHSDLERLFTSFWAAYDGKALNVLPRDKESTMKAFLSSLLDCVVFISRKLHTRPIAPPLLKDRAATQLDDAPELVPLKWIAHILQELVHGDLDQNVSLDAAGELIGISMKKLELISLDTTRLAWRVAWEPIFIRQPPHRTENMIQLLAKMRVAALGGITPDIIDTILRRKALVGDNLAEGIDPTAEQARVLISLWSFLDGVAATWLVEVTGQAMNPEVLDYLVLSGNTRGIANLMNGYLNAPTTPETSRSTVWSRFLNTCVRAEAFTVLRGALDSVEIHTIVAPDEGSALFDISKSWATDLAGGNTVHNVDLGALITHWKICLNQTQVWEILEIILSSFVTHAEELLFSSKNQAAPAVIESIAHVFTLILVHNDREFFGWTNLDFVGMSAFLIIIPTLPETSLNLAPFVQCSKALRSWSAHAPTELQLLGGVRAKEVMRNILVSCNTPLSAQDIVMVATQSALYLDEKMILLEMFPPQSDFDRDLDDLNDNPSPLLAEYDPLIRLCEREPDSVTLIAYDIDGFSQYARVGVALATLLSEDRHLARDNLWTFRHLLALQQLCSDFVSAISWPSDVFRAGSSDQVHALLGILAPLVIYLGNSLLADHPVEWHQDVISRLSERGSDLVTVRDAQDLVYQYYSIALRASSSSRDPRLLRRTMQFVLRDAETDILDRWSGFAQLAYTQHPSAGDAIGSIIAARGIESPRLDRWRNDVASRIPSVPIGNVNQAGLPLLRTLNCLAPPLDSGIIFMPQQRAIYLVQALQKWMSSDEELDSSMEALVTALLNHLIPILQTVRGAHWEFILDILETNLSVEATVTNLYILLQTLRAISAVLELIHSNQQLKEIWTPRQHEIFQGVLQLFLTSGSDAELSETHARYYSCLAEVIQALPSKQIQPTLFDELLSLVSSRSIPVKVTAHYLARNAVAQITEQRVLEAAISVPPEAYEESDLAIRSNFDLPPTLIERLSLLIAAEDDLVKIDLLLAWWLVLDFFDNASLKVKQGYLDQFLDFFDNASLKVKQGYLDQLRKLSLVKSSLLPCLFGLLNIGVVGEKPFNLAPWSVNEFYLSFYDQSSTCAQNVLAAHIYFKSLKAIPGLIRTWYSECQDRQLSASISAYTKAYFSPVLISQELEQFRSSAASASDALADDTFALKVAPSVNEITASYAVDEQEAFEVAVRIPSEFPLRAAEVKDVRGVAGMENRRRAWLFGVQNTIQGDEQQGLIYDALVMYKKNVAGHFEGKSECAICYSLISVTDRTLPTKPCRTCKNLFHASCLYKWFNTSHTSSCPLCRSDIF</sequence>
<evidence type="ECO:0000256" key="17">
    <source>
        <dbReference type="SAM" id="MobiDB-lite"/>
    </source>
</evidence>
<dbReference type="GO" id="GO:0061630">
    <property type="term" value="F:ubiquitin protein ligase activity"/>
    <property type="evidence" value="ECO:0007669"/>
    <property type="project" value="UniProtKB-UniRule"/>
</dbReference>
<keyword evidence="9 16" id="KW-0479">Metal-binding</keyword>
<dbReference type="Pfam" id="PF22999">
    <property type="entry name" value="LTN1_E3_ligase_6th"/>
    <property type="match status" value="2"/>
</dbReference>
<evidence type="ECO:0000259" key="18">
    <source>
        <dbReference type="PROSITE" id="PS50089"/>
    </source>
</evidence>
<accession>A0A8H3DAG2</accession>
<evidence type="ECO:0000256" key="14">
    <source>
        <dbReference type="ARBA" id="ARBA00055150"/>
    </source>
</evidence>
<dbReference type="InterPro" id="IPR039804">
    <property type="entry name" value="RING-CH-C4HC3_LTN1"/>
</dbReference>
<evidence type="ECO:0000256" key="1">
    <source>
        <dbReference type="ARBA" id="ARBA00000900"/>
    </source>
</evidence>
<evidence type="ECO:0000256" key="10">
    <source>
        <dbReference type="ARBA" id="ARBA00022737"/>
    </source>
</evidence>
<feature type="compositionally biased region" description="Low complexity" evidence="17">
    <location>
        <begin position="24"/>
        <end position="35"/>
    </location>
</feature>
<evidence type="ECO:0000313" key="20">
    <source>
        <dbReference type="Proteomes" id="UP000663831"/>
    </source>
</evidence>
<keyword evidence="7" id="KW-0963">Cytoplasm</keyword>
<comment type="function">
    <text evidence="16">E3 ubiquitin-protein ligase. Component of the ribosome quality control complex (RQC), a ribosome-associated complex that mediates ubiquitination and extraction of incompletely synthesized nascent chains for proteasomal degradation.</text>
</comment>
<dbReference type="InterPro" id="IPR054477">
    <property type="entry name" value="LTN1_E3_ligase_6th"/>
</dbReference>